<sequence>MPYVVVVYDVEADRTRIMLKFLRQYLVHVQNSVLEGQVTEGDLEAIRAGIDDRLEDGESTIIYHVGSEKLLDRTVFGDDPAEDDQFL</sequence>
<dbReference type="PANTHER" id="PTHR34405:SF1">
    <property type="entry name" value="CRISPR-ASSOCIATED ENDORIBONUCLEASE CAS2"/>
    <property type="match status" value="1"/>
</dbReference>
<comment type="cofactor">
    <cofactor evidence="1 8">
        <name>Mg(2+)</name>
        <dbReference type="ChEBI" id="CHEBI:18420"/>
    </cofactor>
</comment>
<keyword evidence="6 8" id="KW-0460">Magnesium</keyword>
<dbReference type="RefSeq" id="WP_108384056.1">
    <property type="nucleotide sequence ID" value="NZ_CP028858.1"/>
</dbReference>
<dbReference type="HAMAP" id="MF_01471">
    <property type="entry name" value="Cas2"/>
    <property type="match status" value="1"/>
</dbReference>
<feature type="binding site" evidence="8">
    <location>
        <position position="9"/>
    </location>
    <ligand>
        <name>Mg(2+)</name>
        <dbReference type="ChEBI" id="CHEBI:18420"/>
        <note>catalytic</note>
    </ligand>
</feature>
<evidence type="ECO:0000256" key="8">
    <source>
        <dbReference type="HAMAP-Rule" id="MF_01471"/>
    </source>
</evidence>
<evidence type="ECO:0000256" key="3">
    <source>
        <dbReference type="ARBA" id="ARBA00022723"/>
    </source>
</evidence>
<evidence type="ECO:0000256" key="2">
    <source>
        <dbReference type="ARBA" id="ARBA00022722"/>
    </source>
</evidence>
<evidence type="ECO:0000256" key="6">
    <source>
        <dbReference type="ARBA" id="ARBA00022842"/>
    </source>
</evidence>
<dbReference type="InterPro" id="IPR019199">
    <property type="entry name" value="Virulence_VapD/CRISPR_Cas2"/>
</dbReference>
<dbReference type="Proteomes" id="UP000244727">
    <property type="component" value="Chromosome"/>
</dbReference>
<reference evidence="9 10" key="1">
    <citation type="submission" date="2018-04" db="EMBL/GenBank/DDBJ databases">
        <title>Halococcoides cellulosivorans gen. nov., sp. nov., an extremely halophilic cellulose-utilizing haloarchaeon from hypersaline lakes.</title>
        <authorList>
            <person name="Sorokin D.Y."/>
            <person name="Toshchakov S.V."/>
            <person name="Samarov N.I."/>
            <person name="Korzhenkov A."/>
            <person name="Kublanov I.V."/>
        </authorList>
    </citation>
    <scope>NUCLEOTIDE SEQUENCE [LARGE SCALE GENOMIC DNA]</scope>
    <source>
        <strain evidence="9 10">HArcel1</strain>
    </source>
</reference>
<dbReference type="KEGG" id="harc:HARCEL1_02700"/>
<protein>
    <recommendedName>
        <fullName evidence="8">CRISPR-associated endoribonuclease Cas2</fullName>
        <ecNumber evidence="8">3.1.-.-</ecNumber>
    </recommendedName>
</protein>
<dbReference type="Gene3D" id="3.30.70.240">
    <property type="match status" value="1"/>
</dbReference>
<proteinExistence type="inferred from homology"/>
<dbReference type="EC" id="3.1.-.-" evidence="8"/>
<comment type="function">
    <text evidence="8">CRISPR (clustered regularly interspaced short palindromic repeat), is an adaptive immune system that provides protection against mobile genetic elements (viruses, transposable elements and conjugative plasmids). CRISPR clusters contain sequences complementary to antecedent mobile elements and target invading nucleic acids. CRISPR clusters are transcribed and processed into CRISPR RNA (crRNA). Functions as a ssRNA-specific endoribonuclease. Involved in the integration of spacer DNA into the CRISPR cassette.</text>
</comment>
<organism evidence="9 10">
    <name type="scientific">Halococcoides cellulosivorans</name>
    <dbReference type="NCBI Taxonomy" id="1679096"/>
    <lineage>
        <taxon>Archaea</taxon>
        <taxon>Methanobacteriati</taxon>
        <taxon>Methanobacteriota</taxon>
        <taxon>Stenosarchaea group</taxon>
        <taxon>Halobacteria</taxon>
        <taxon>Halobacteriales</taxon>
        <taxon>Haloarculaceae</taxon>
        <taxon>Halococcoides</taxon>
    </lineage>
</organism>
<comment type="similarity">
    <text evidence="8">Belongs to the CRISPR-associated endoribonuclease Cas2 protein family.</text>
</comment>
<keyword evidence="10" id="KW-1185">Reference proteome</keyword>
<gene>
    <name evidence="8 9" type="primary">cas2</name>
    <name evidence="9" type="ORF">HARCEL1_02700</name>
</gene>
<keyword evidence="5 8" id="KW-0378">Hydrolase</keyword>
<evidence type="ECO:0000256" key="4">
    <source>
        <dbReference type="ARBA" id="ARBA00022759"/>
    </source>
</evidence>
<keyword evidence="2 8" id="KW-0540">Nuclease</keyword>
<dbReference type="GO" id="GO:0046872">
    <property type="term" value="F:metal ion binding"/>
    <property type="evidence" value="ECO:0007669"/>
    <property type="project" value="UniProtKB-UniRule"/>
</dbReference>
<keyword evidence="7 8" id="KW-0051">Antiviral defense</keyword>
<accession>A0A2R4X491</accession>
<evidence type="ECO:0000256" key="7">
    <source>
        <dbReference type="ARBA" id="ARBA00023118"/>
    </source>
</evidence>
<dbReference type="PANTHER" id="PTHR34405">
    <property type="entry name" value="CRISPR-ASSOCIATED ENDORIBONUCLEASE CAS2"/>
    <property type="match status" value="1"/>
</dbReference>
<dbReference type="Pfam" id="PF09827">
    <property type="entry name" value="CRISPR_Cas2"/>
    <property type="match status" value="1"/>
</dbReference>
<name>A0A2R4X491_9EURY</name>
<evidence type="ECO:0000313" key="10">
    <source>
        <dbReference type="Proteomes" id="UP000244727"/>
    </source>
</evidence>
<keyword evidence="3 8" id="KW-0479">Metal-binding</keyword>
<dbReference type="SUPFAM" id="SSF143430">
    <property type="entry name" value="TTP0101/SSO1404-like"/>
    <property type="match status" value="1"/>
</dbReference>
<dbReference type="NCBIfam" id="TIGR01573">
    <property type="entry name" value="cas2"/>
    <property type="match status" value="1"/>
</dbReference>
<dbReference type="GO" id="GO:0004521">
    <property type="term" value="F:RNA endonuclease activity"/>
    <property type="evidence" value="ECO:0007669"/>
    <property type="project" value="InterPro"/>
</dbReference>
<comment type="subunit">
    <text evidence="8">Homodimer, forms a heterotetramer with a Cas1 homodimer.</text>
</comment>
<dbReference type="AlphaFoldDB" id="A0A2R4X491"/>
<dbReference type="EMBL" id="CP028858">
    <property type="protein sequence ID" value="AWB28608.1"/>
    <property type="molecule type" value="Genomic_DNA"/>
</dbReference>
<dbReference type="CDD" id="cd09725">
    <property type="entry name" value="Cas2_I_II_III"/>
    <property type="match status" value="1"/>
</dbReference>
<dbReference type="GO" id="GO:0016787">
    <property type="term" value="F:hydrolase activity"/>
    <property type="evidence" value="ECO:0007669"/>
    <property type="project" value="UniProtKB-KW"/>
</dbReference>
<dbReference type="GO" id="GO:0043571">
    <property type="term" value="P:maintenance of CRISPR repeat elements"/>
    <property type="evidence" value="ECO:0007669"/>
    <property type="project" value="UniProtKB-UniRule"/>
</dbReference>
<evidence type="ECO:0000313" key="9">
    <source>
        <dbReference type="EMBL" id="AWB28608.1"/>
    </source>
</evidence>
<dbReference type="GO" id="GO:0051607">
    <property type="term" value="P:defense response to virus"/>
    <property type="evidence" value="ECO:0007669"/>
    <property type="project" value="UniProtKB-UniRule"/>
</dbReference>
<evidence type="ECO:0000256" key="1">
    <source>
        <dbReference type="ARBA" id="ARBA00001946"/>
    </source>
</evidence>
<dbReference type="InterPro" id="IPR021127">
    <property type="entry name" value="CRISPR_associated_Cas2"/>
</dbReference>
<dbReference type="GeneID" id="36511381"/>
<keyword evidence="4 8" id="KW-0255">Endonuclease</keyword>
<evidence type="ECO:0000256" key="5">
    <source>
        <dbReference type="ARBA" id="ARBA00022801"/>
    </source>
</evidence>